<name>A0A426XL45_ENSVE</name>
<gene>
    <name evidence="1" type="ORF">B296_00042980</name>
</gene>
<dbReference type="AlphaFoldDB" id="A0A426XL45"/>
<reference evidence="1 2" key="1">
    <citation type="journal article" date="2014" name="Agronomy (Basel)">
        <title>A Draft Genome Sequence for Ensete ventricosum, the Drought-Tolerant Tree Against Hunger.</title>
        <authorList>
            <person name="Harrison J."/>
            <person name="Moore K.A."/>
            <person name="Paszkiewicz K."/>
            <person name="Jones T."/>
            <person name="Grant M."/>
            <person name="Ambacheew D."/>
            <person name="Muzemil S."/>
            <person name="Studholme D.J."/>
        </authorList>
    </citation>
    <scope>NUCLEOTIDE SEQUENCE [LARGE SCALE GENOMIC DNA]</scope>
</reference>
<comment type="caution">
    <text evidence="1">The sequence shown here is derived from an EMBL/GenBank/DDBJ whole genome shotgun (WGS) entry which is preliminary data.</text>
</comment>
<proteinExistence type="predicted"/>
<evidence type="ECO:0000313" key="2">
    <source>
        <dbReference type="Proteomes" id="UP000287651"/>
    </source>
</evidence>
<protein>
    <submittedName>
        <fullName evidence="1">Uncharacterized protein</fullName>
    </submittedName>
</protein>
<organism evidence="1 2">
    <name type="scientific">Ensete ventricosum</name>
    <name type="common">Abyssinian banana</name>
    <name type="synonym">Musa ensete</name>
    <dbReference type="NCBI Taxonomy" id="4639"/>
    <lineage>
        <taxon>Eukaryota</taxon>
        <taxon>Viridiplantae</taxon>
        <taxon>Streptophyta</taxon>
        <taxon>Embryophyta</taxon>
        <taxon>Tracheophyta</taxon>
        <taxon>Spermatophyta</taxon>
        <taxon>Magnoliopsida</taxon>
        <taxon>Liliopsida</taxon>
        <taxon>Zingiberales</taxon>
        <taxon>Musaceae</taxon>
        <taxon>Ensete</taxon>
    </lineage>
</organism>
<evidence type="ECO:0000313" key="1">
    <source>
        <dbReference type="EMBL" id="RRT40165.1"/>
    </source>
</evidence>
<dbReference type="Proteomes" id="UP000287651">
    <property type="component" value="Unassembled WGS sequence"/>
</dbReference>
<accession>A0A426XL45</accession>
<sequence>MLGLTASVIPRVATSYGESVSVEAWREGMARHAAFACSGSRAGALSGWFHLGCRRIRRTGADVPPPWMPTWLSAWVSWVGPLFTLSFSPPIHKRGLSEVLYGPKGRS</sequence>
<dbReference type="EMBL" id="AMZH03019598">
    <property type="protein sequence ID" value="RRT40165.1"/>
    <property type="molecule type" value="Genomic_DNA"/>
</dbReference>